<accession>A0A2S5KSH4</accession>
<feature type="signal peptide" evidence="1">
    <location>
        <begin position="1"/>
        <end position="22"/>
    </location>
</feature>
<sequence length="67" mass="6877">MAGLRRTFTVIALSSLMTLGLAACDSDDGPAEQLGEKIDNAATSAGNAVEDSCEKAKQELGASDTRC</sequence>
<evidence type="ECO:0000313" key="2">
    <source>
        <dbReference type="EMBL" id="PPC77807.1"/>
    </source>
</evidence>
<protein>
    <recommendedName>
        <fullName evidence="4">YtxH domain-containing protein</fullName>
    </recommendedName>
</protein>
<comment type="caution">
    <text evidence="2">The sequence shown here is derived from an EMBL/GenBank/DDBJ whole genome shotgun (WGS) entry which is preliminary data.</text>
</comment>
<dbReference type="PROSITE" id="PS51257">
    <property type="entry name" value="PROKAR_LIPOPROTEIN"/>
    <property type="match status" value="1"/>
</dbReference>
<organism evidence="2 3">
    <name type="scientific">Proteobacteria bacterium 228</name>
    <dbReference type="NCBI Taxonomy" id="2083153"/>
    <lineage>
        <taxon>Bacteria</taxon>
        <taxon>Pseudomonadati</taxon>
        <taxon>Pseudomonadota</taxon>
    </lineage>
</organism>
<feature type="chain" id="PRO_5015664243" description="YtxH domain-containing protein" evidence="1">
    <location>
        <begin position="23"/>
        <end position="67"/>
    </location>
</feature>
<gene>
    <name evidence="2" type="ORF">C4K68_08455</name>
</gene>
<dbReference type="EMBL" id="PRLP01000025">
    <property type="protein sequence ID" value="PPC77807.1"/>
    <property type="molecule type" value="Genomic_DNA"/>
</dbReference>
<keyword evidence="1" id="KW-0732">Signal</keyword>
<dbReference type="OrthoDB" id="6106414at2"/>
<evidence type="ECO:0008006" key="4">
    <source>
        <dbReference type="Google" id="ProtNLM"/>
    </source>
</evidence>
<proteinExistence type="predicted"/>
<name>A0A2S5KSH4_9PROT</name>
<dbReference type="AlphaFoldDB" id="A0A2S5KSH4"/>
<reference evidence="2 3" key="1">
    <citation type="submission" date="2018-02" db="EMBL/GenBank/DDBJ databases">
        <title>novel marine gammaproteobacteria from coastal saline agro ecosystem.</title>
        <authorList>
            <person name="Krishnan R."/>
            <person name="Ramesh Kumar N."/>
        </authorList>
    </citation>
    <scope>NUCLEOTIDE SEQUENCE [LARGE SCALE GENOMIC DNA]</scope>
    <source>
        <strain evidence="2 3">228</strain>
    </source>
</reference>
<evidence type="ECO:0000256" key="1">
    <source>
        <dbReference type="SAM" id="SignalP"/>
    </source>
</evidence>
<dbReference type="Proteomes" id="UP000238196">
    <property type="component" value="Unassembled WGS sequence"/>
</dbReference>
<evidence type="ECO:0000313" key="3">
    <source>
        <dbReference type="Proteomes" id="UP000238196"/>
    </source>
</evidence>